<dbReference type="SMR" id="I1N1A3"/>
<evidence type="ECO:0000256" key="2">
    <source>
        <dbReference type="ARBA" id="ARBA00022737"/>
    </source>
</evidence>
<dbReference type="Pfam" id="PF14432">
    <property type="entry name" value="DYW_deaminase"/>
    <property type="match status" value="1"/>
</dbReference>
<dbReference type="PaxDb" id="3847-GLYMA18G16810.1"/>
<dbReference type="Gene3D" id="1.25.40.10">
    <property type="entry name" value="Tetratricopeptide repeat domain"/>
    <property type="match status" value="3"/>
</dbReference>
<dbReference type="FunFam" id="1.25.40.10:FF:000474">
    <property type="entry name" value="Pentatricopeptide repeat protein PPR986-12"/>
    <property type="match status" value="1"/>
</dbReference>
<name>I1N1A3_SOYBN</name>
<dbReference type="GO" id="GO:0004519">
    <property type="term" value="F:endonuclease activity"/>
    <property type="evidence" value="ECO:0000318"/>
    <property type="project" value="GO_Central"/>
</dbReference>
<dbReference type="GO" id="GO:0003723">
    <property type="term" value="F:RNA binding"/>
    <property type="evidence" value="ECO:0007669"/>
    <property type="project" value="InterPro"/>
</dbReference>
<dbReference type="Pfam" id="PF01535">
    <property type="entry name" value="PPR"/>
    <property type="match status" value="3"/>
</dbReference>
<dbReference type="PROSITE" id="PS51375">
    <property type="entry name" value="PPR"/>
    <property type="match status" value="1"/>
</dbReference>
<dbReference type="AlphaFoldDB" id="I1N1A3"/>
<dbReference type="Proteomes" id="UP000008827">
    <property type="component" value="Chromosome 18"/>
</dbReference>
<reference evidence="5" key="3">
    <citation type="submission" date="2018-07" db="EMBL/GenBank/DDBJ databases">
        <title>WGS assembly of Glycine max.</title>
        <authorList>
            <person name="Schmutz J."/>
            <person name="Cannon S."/>
            <person name="Schlueter J."/>
            <person name="Ma J."/>
            <person name="Mitros T."/>
            <person name="Nelson W."/>
            <person name="Hyten D."/>
            <person name="Song Q."/>
            <person name="Thelen J."/>
            <person name="Cheng J."/>
            <person name="Xu D."/>
            <person name="Hellsten U."/>
            <person name="May G."/>
            <person name="Yu Y."/>
            <person name="Sakurai T."/>
            <person name="Umezawa T."/>
            <person name="Bhattacharyya M."/>
            <person name="Sandhu D."/>
            <person name="Valliyodan B."/>
            <person name="Lindquist E."/>
            <person name="Peto M."/>
            <person name="Grant D."/>
            <person name="Shu S."/>
            <person name="Goodstein D."/>
            <person name="Barry K."/>
            <person name="Futrell-Griggs M."/>
            <person name="Abernathy B."/>
            <person name="Du J."/>
            <person name="Tian Z."/>
            <person name="Zhu L."/>
            <person name="Gill N."/>
            <person name="Joshi T."/>
            <person name="Libault M."/>
            <person name="Sethuraman A."/>
            <person name="Zhang X."/>
            <person name="Shinozaki K."/>
            <person name="Nguyen H."/>
            <person name="Wing R."/>
            <person name="Cregan P."/>
            <person name="Specht J."/>
            <person name="Grimwood J."/>
            <person name="Rokhsar D."/>
            <person name="Stacey G."/>
            <person name="Shoemaker R."/>
            <person name="Jackson S."/>
        </authorList>
    </citation>
    <scope>NUCLEOTIDE SEQUENCE</scope>
    <source>
        <tissue evidence="5">Callus</tissue>
    </source>
</reference>
<dbReference type="GO" id="GO:0009507">
    <property type="term" value="C:chloroplast"/>
    <property type="evidence" value="ECO:0000318"/>
    <property type="project" value="GO_Central"/>
</dbReference>
<dbReference type="InterPro" id="IPR002885">
    <property type="entry name" value="PPR_rpt"/>
</dbReference>
<protein>
    <recommendedName>
        <fullName evidence="4">DYW domain-containing protein</fullName>
    </recommendedName>
</protein>
<dbReference type="Gramene" id="KRG99192">
    <property type="protein sequence ID" value="KRG99192"/>
    <property type="gene ID" value="GLYMA_18G128100"/>
</dbReference>
<gene>
    <name evidence="5" type="ORF">GLYMA_18G128100</name>
</gene>
<dbReference type="NCBIfam" id="TIGR00756">
    <property type="entry name" value="PPR"/>
    <property type="match status" value="2"/>
</dbReference>
<dbReference type="InterPro" id="IPR011990">
    <property type="entry name" value="TPR-like_helical_dom_sf"/>
</dbReference>
<sequence length="553" mass="63187">MAASPPPLLFYTTTSTNNQSQQHFIHTHLIHLLNEPTTISMLHLKKIHAQMFCTVNTNLPKALFLYTKILQRYSFLQANLTYATRVFRHFPNPNSYMWNTLIRAHARSTNTKHKHHKAMELYKVMMNVEEKTAVPDNHTFHFVLKACAYTFSLCEGKQVHAHVLKHGLVHFYATWGCLNLAKKIFHKMSERNEVSWNIMIDSYAKGGIFDTALRMFGEMQKVHDLDGYTMQSVISACAGLGAFSLVFESMAYRDVNSWNSMILDFAMHGEAEAALDYYVRMVKVEKLVPNSITFVDVLSACNHRGMVDKGIVHFDMMTKEYNVEPKLEHYGCLVDLFARAGRIDEALNLVSEMPIKPDAVIWRSLLDACCKQHASVELSEEMAKQVFESEGSVCSGGIYVLLLKVYASACRWNNVGLLRKLMSEKGVTKDSGCNPIEIDGEVHEFVAGDTTDPQSENVYKFVNEIEKLESIGYLPDYLGAPMVDEINDGKQNTLRVHSERLAIAFVFKNLRMCHDCHEVIKLISRIYNVEIIVRDRARFHDFKDGICSCMDYW</sequence>
<dbReference type="STRING" id="3847.I1N1A3"/>
<dbReference type="GO" id="GO:0008270">
    <property type="term" value="F:zinc ion binding"/>
    <property type="evidence" value="ECO:0007669"/>
    <property type="project" value="InterPro"/>
</dbReference>
<evidence type="ECO:0000256" key="1">
    <source>
        <dbReference type="ARBA" id="ARBA00006643"/>
    </source>
</evidence>
<evidence type="ECO:0000313" key="7">
    <source>
        <dbReference type="Proteomes" id="UP000008827"/>
    </source>
</evidence>
<evidence type="ECO:0000259" key="4">
    <source>
        <dbReference type="Pfam" id="PF14432"/>
    </source>
</evidence>
<dbReference type="InterPro" id="IPR032867">
    <property type="entry name" value="DYW_dom"/>
</dbReference>
<proteinExistence type="inferred from homology"/>
<dbReference type="PANTHER" id="PTHR47926:SF508">
    <property type="entry name" value="PENTATRICOPEPTIDE REPEAT-CONTAINING PROTEIN"/>
    <property type="match status" value="1"/>
</dbReference>
<dbReference type="InParanoid" id="I1N1A3"/>
<feature type="repeat" description="PPR" evidence="3">
    <location>
        <begin position="192"/>
        <end position="222"/>
    </location>
</feature>
<evidence type="ECO:0000313" key="5">
    <source>
        <dbReference type="EMBL" id="KRG99192.1"/>
    </source>
</evidence>
<evidence type="ECO:0000313" key="6">
    <source>
        <dbReference type="EnsemblPlants" id="KRG99192"/>
    </source>
</evidence>
<dbReference type="FunCoup" id="I1N1A3">
    <property type="interactions" value="182"/>
</dbReference>
<dbReference type="InterPro" id="IPR046960">
    <property type="entry name" value="PPR_At4g14850-like_plant"/>
</dbReference>
<dbReference type="Pfam" id="PF20431">
    <property type="entry name" value="E_motif"/>
    <property type="match status" value="1"/>
</dbReference>
<keyword evidence="7" id="KW-1185">Reference proteome</keyword>
<dbReference type="PANTHER" id="PTHR47926">
    <property type="entry name" value="PENTATRICOPEPTIDE REPEAT-CONTAINING PROTEIN"/>
    <property type="match status" value="1"/>
</dbReference>
<accession>I1N1A3</accession>
<feature type="domain" description="DYW" evidence="4">
    <location>
        <begin position="486"/>
        <end position="553"/>
    </location>
</feature>
<dbReference type="InterPro" id="IPR046848">
    <property type="entry name" value="E_motif"/>
</dbReference>
<evidence type="ECO:0000256" key="3">
    <source>
        <dbReference type="PROSITE-ProRule" id="PRU00708"/>
    </source>
</evidence>
<dbReference type="GO" id="GO:0016556">
    <property type="term" value="P:mRNA modification"/>
    <property type="evidence" value="ECO:0000318"/>
    <property type="project" value="GO_Central"/>
</dbReference>
<dbReference type="EnsemblPlants" id="KRG99192">
    <property type="protein sequence ID" value="KRG99192"/>
    <property type="gene ID" value="GLYMA_18G128100"/>
</dbReference>
<dbReference type="OMA" id="MRLYLEM"/>
<dbReference type="eggNOG" id="KOG4197">
    <property type="taxonomic scope" value="Eukaryota"/>
</dbReference>
<keyword evidence="2" id="KW-0677">Repeat</keyword>
<reference evidence="5 6" key="1">
    <citation type="journal article" date="2010" name="Nature">
        <title>Genome sequence of the palaeopolyploid soybean.</title>
        <authorList>
            <person name="Schmutz J."/>
            <person name="Cannon S.B."/>
            <person name="Schlueter J."/>
            <person name="Ma J."/>
            <person name="Mitros T."/>
            <person name="Nelson W."/>
            <person name="Hyten D.L."/>
            <person name="Song Q."/>
            <person name="Thelen J.J."/>
            <person name="Cheng J."/>
            <person name="Xu D."/>
            <person name="Hellsten U."/>
            <person name="May G.D."/>
            <person name="Yu Y."/>
            <person name="Sakurai T."/>
            <person name="Umezawa T."/>
            <person name="Bhattacharyya M.K."/>
            <person name="Sandhu D."/>
            <person name="Valliyodan B."/>
            <person name="Lindquist E."/>
            <person name="Peto M."/>
            <person name="Grant D."/>
            <person name="Shu S."/>
            <person name="Goodstein D."/>
            <person name="Barry K."/>
            <person name="Futrell-Griggs M."/>
            <person name="Abernathy B."/>
            <person name="Du J."/>
            <person name="Tian Z."/>
            <person name="Zhu L."/>
            <person name="Gill N."/>
            <person name="Joshi T."/>
            <person name="Libault M."/>
            <person name="Sethuraman A."/>
            <person name="Zhang X.-C."/>
            <person name="Shinozaki K."/>
            <person name="Nguyen H.T."/>
            <person name="Wing R.A."/>
            <person name="Cregan P."/>
            <person name="Specht J."/>
            <person name="Grimwood J."/>
            <person name="Rokhsar D."/>
            <person name="Stacey G."/>
            <person name="Shoemaker R.C."/>
            <person name="Jackson S.A."/>
        </authorList>
    </citation>
    <scope>NUCLEOTIDE SEQUENCE [LARGE SCALE GENOMIC DNA]</scope>
    <source>
        <strain evidence="6">cv. Williams 82</strain>
        <tissue evidence="5">Callus</tissue>
    </source>
</reference>
<dbReference type="HOGENOM" id="CLU_002706_37_2_1"/>
<comment type="similarity">
    <text evidence="1">Belongs to the PPR family. PCMP-H subfamily.</text>
</comment>
<organism evidence="6">
    <name type="scientific">Glycine max</name>
    <name type="common">Soybean</name>
    <name type="synonym">Glycine hispida</name>
    <dbReference type="NCBI Taxonomy" id="3847"/>
    <lineage>
        <taxon>Eukaryota</taxon>
        <taxon>Viridiplantae</taxon>
        <taxon>Streptophyta</taxon>
        <taxon>Embryophyta</taxon>
        <taxon>Tracheophyta</taxon>
        <taxon>Spermatophyta</taxon>
        <taxon>Magnoliopsida</taxon>
        <taxon>eudicotyledons</taxon>
        <taxon>Gunneridae</taxon>
        <taxon>Pentapetalae</taxon>
        <taxon>rosids</taxon>
        <taxon>fabids</taxon>
        <taxon>Fabales</taxon>
        <taxon>Fabaceae</taxon>
        <taxon>Papilionoideae</taxon>
        <taxon>50 kb inversion clade</taxon>
        <taxon>NPAAA clade</taxon>
        <taxon>indigoferoid/millettioid clade</taxon>
        <taxon>Phaseoleae</taxon>
        <taxon>Glycine</taxon>
        <taxon>Glycine subgen. Soja</taxon>
    </lineage>
</organism>
<reference evidence="6" key="2">
    <citation type="submission" date="2018-02" db="UniProtKB">
        <authorList>
            <consortium name="EnsemblPlants"/>
        </authorList>
    </citation>
    <scope>IDENTIFICATION</scope>
    <source>
        <strain evidence="6">Williams 82</strain>
    </source>
</reference>
<dbReference type="EMBL" id="CM000851">
    <property type="protein sequence ID" value="KRG99192.1"/>
    <property type="molecule type" value="Genomic_DNA"/>
</dbReference>